<keyword evidence="6" id="KW-0444">Lipid biosynthesis</keyword>
<dbReference type="GO" id="GO:0006071">
    <property type="term" value="P:glycerol metabolic process"/>
    <property type="evidence" value="ECO:0007669"/>
    <property type="project" value="UniProtKB-KW"/>
</dbReference>
<evidence type="ECO:0000256" key="3">
    <source>
        <dbReference type="ARBA" id="ARBA00005189"/>
    </source>
</evidence>
<dbReference type="EC" id="2.3.1.20" evidence="5"/>
<comment type="pathway">
    <text evidence="2">Glycerolipid metabolism; triacylglycerol biosynthesis.</text>
</comment>
<evidence type="ECO:0000256" key="5">
    <source>
        <dbReference type="ARBA" id="ARBA00013244"/>
    </source>
</evidence>
<evidence type="ECO:0000256" key="9">
    <source>
        <dbReference type="ARBA" id="ARBA00022798"/>
    </source>
</evidence>
<gene>
    <name evidence="15" type="ORF">TSOC_000150</name>
</gene>
<evidence type="ECO:0000313" key="16">
    <source>
        <dbReference type="Proteomes" id="UP000236333"/>
    </source>
</evidence>
<evidence type="ECO:0000256" key="12">
    <source>
        <dbReference type="ARBA" id="ARBA00023098"/>
    </source>
</evidence>
<dbReference type="InterPro" id="IPR007130">
    <property type="entry name" value="DAGAT"/>
</dbReference>
<evidence type="ECO:0000256" key="7">
    <source>
        <dbReference type="ARBA" id="ARBA00022679"/>
    </source>
</evidence>
<dbReference type="CDD" id="cd07987">
    <property type="entry name" value="LPLAT_MGAT-like"/>
    <property type="match status" value="1"/>
</dbReference>
<dbReference type="PANTHER" id="PTHR12317">
    <property type="entry name" value="DIACYLGLYCEROL O-ACYLTRANSFERASE"/>
    <property type="match status" value="1"/>
</dbReference>
<proteinExistence type="inferred from homology"/>
<evidence type="ECO:0000256" key="8">
    <source>
        <dbReference type="ARBA" id="ARBA00022692"/>
    </source>
</evidence>
<keyword evidence="8" id="KW-0812">Transmembrane</keyword>
<evidence type="ECO:0000256" key="6">
    <source>
        <dbReference type="ARBA" id="ARBA00022516"/>
    </source>
</evidence>
<keyword evidence="9" id="KW-0319">Glycerol metabolism</keyword>
<keyword evidence="13" id="KW-0472">Membrane</keyword>
<comment type="similarity">
    <text evidence="4">Belongs to the diacylglycerol acyltransferase family.</text>
</comment>
<dbReference type="Pfam" id="PF03982">
    <property type="entry name" value="DAGAT"/>
    <property type="match status" value="1"/>
</dbReference>
<accession>A0A2J8AK93</accession>
<comment type="pathway">
    <text evidence="3">Lipid metabolism.</text>
</comment>
<organism evidence="15 16">
    <name type="scientific">Tetrabaena socialis</name>
    <dbReference type="NCBI Taxonomy" id="47790"/>
    <lineage>
        <taxon>Eukaryota</taxon>
        <taxon>Viridiplantae</taxon>
        <taxon>Chlorophyta</taxon>
        <taxon>core chlorophytes</taxon>
        <taxon>Chlorophyceae</taxon>
        <taxon>CS clade</taxon>
        <taxon>Chlamydomonadales</taxon>
        <taxon>Tetrabaenaceae</taxon>
        <taxon>Tetrabaena</taxon>
    </lineage>
</organism>
<dbReference type="AlphaFoldDB" id="A0A2J8AK93"/>
<dbReference type="GO" id="GO:0005789">
    <property type="term" value="C:endoplasmic reticulum membrane"/>
    <property type="evidence" value="ECO:0007669"/>
    <property type="project" value="UniProtKB-SubCell"/>
</dbReference>
<evidence type="ECO:0000256" key="2">
    <source>
        <dbReference type="ARBA" id="ARBA00004771"/>
    </source>
</evidence>
<dbReference type="EMBL" id="PGGS01000002">
    <property type="protein sequence ID" value="PNH12928.1"/>
    <property type="molecule type" value="Genomic_DNA"/>
</dbReference>
<sequence length="272" mass="28945">MWRAFAAYFPARLVKTADLDPAGHYLLVAHPHGILALSSWLSFATDATGFSAAFPGVDLRVATLESNFRVPLLREYCLLHGLCGAGRAELNTILSGKPGQSVLLVVGGAAEALLASPGSYDLVLNARKGFVRLAMKSGASLVPVIAYGETDTFHTYIPAPSSRAAAVIRSIKRTCGFSTPLCWGTGLFGGEFLAAAVQPYRTLTLAGWGFLPLSTPLTTVIGPPLAVEQVPQPSDAQVDAVHAQYVRSLKQLWADTADKYGKGHRRELAIVL</sequence>
<comment type="subcellular location">
    <subcellularLocation>
        <location evidence="1">Endoplasmic reticulum membrane</location>
        <topology evidence="1">Multi-pass membrane protein</topology>
    </subcellularLocation>
</comment>
<evidence type="ECO:0000256" key="4">
    <source>
        <dbReference type="ARBA" id="ARBA00005420"/>
    </source>
</evidence>
<evidence type="ECO:0000256" key="11">
    <source>
        <dbReference type="ARBA" id="ARBA00022989"/>
    </source>
</evidence>
<keyword evidence="10" id="KW-0256">Endoplasmic reticulum</keyword>
<keyword evidence="11" id="KW-1133">Transmembrane helix</keyword>
<evidence type="ECO:0000256" key="1">
    <source>
        <dbReference type="ARBA" id="ARBA00004477"/>
    </source>
</evidence>
<evidence type="ECO:0000256" key="10">
    <source>
        <dbReference type="ARBA" id="ARBA00022824"/>
    </source>
</evidence>
<evidence type="ECO:0000256" key="13">
    <source>
        <dbReference type="ARBA" id="ARBA00023136"/>
    </source>
</evidence>
<comment type="caution">
    <text evidence="15">The sequence shown here is derived from an EMBL/GenBank/DDBJ whole genome shotgun (WGS) entry which is preliminary data.</text>
</comment>
<keyword evidence="14 15" id="KW-0012">Acyltransferase</keyword>
<protein>
    <recommendedName>
        <fullName evidence="5">diacylglycerol O-acyltransferase</fullName>
        <ecNumber evidence="5">2.3.1.20</ecNumber>
    </recommendedName>
</protein>
<dbReference type="GO" id="GO:0004144">
    <property type="term" value="F:diacylglycerol O-acyltransferase activity"/>
    <property type="evidence" value="ECO:0007669"/>
    <property type="project" value="UniProtKB-EC"/>
</dbReference>
<keyword evidence="12" id="KW-0443">Lipid metabolism</keyword>
<keyword evidence="7 15" id="KW-0808">Transferase</keyword>
<reference evidence="15 16" key="1">
    <citation type="journal article" date="2017" name="Mol. Biol. Evol.">
        <title>The 4-celled Tetrabaena socialis nuclear genome reveals the essential components for genetic control of cell number at the origin of multicellularity in the volvocine lineage.</title>
        <authorList>
            <person name="Featherston J."/>
            <person name="Arakaki Y."/>
            <person name="Hanschen E.R."/>
            <person name="Ferris P.J."/>
            <person name="Michod R.E."/>
            <person name="Olson B.J.S.C."/>
            <person name="Nozaki H."/>
            <person name="Durand P.M."/>
        </authorList>
    </citation>
    <scope>NUCLEOTIDE SEQUENCE [LARGE SCALE GENOMIC DNA]</scope>
    <source>
        <strain evidence="15 16">NIES-571</strain>
    </source>
</reference>
<keyword evidence="16" id="KW-1185">Reference proteome</keyword>
<dbReference type="OrthoDB" id="264532at2759"/>
<dbReference type="PANTHER" id="PTHR12317:SF0">
    <property type="entry name" value="ACYLTRANSFERASE"/>
    <property type="match status" value="1"/>
</dbReference>
<dbReference type="GO" id="GO:0019432">
    <property type="term" value="P:triglyceride biosynthetic process"/>
    <property type="evidence" value="ECO:0007669"/>
    <property type="project" value="TreeGrafter"/>
</dbReference>
<name>A0A2J8AK93_9CHLO</name>
<evidence type="ECO:0000313" key="15">
    <source>
        <dbReference type="EMBL" id="PNH12928.1"/>
    </source>
</evidence>
<dbReference type="Proteomes" id="UP000236333">
    <property type="component" value="Unassembled WGS sequence"/>
</dbReference>
<evidence type="ECO:0000256" key="14">
    <source>
        <dbReference type="ARBA" id="ARBA00023315"/>
    </source>
</evidence>